<feature type="region of interest" description="Disordered" evidence="7">
    <location>
        <begin position="170"/>
        <end position="303"/>
    </location>
</feature>
<feature type="domain" description="Ras-GAP" evidence="10">
    <location>
        <begin position="1010"/>
        <end position="1204"/>
    </location>
</feature>
<feature type="compositionally biased region" description="Low complexity" evidence="7">
    <location>
        <begin position="130"/>
        <end position="147"/>
    </location>
</feature>
<dbReference type="SMART" id="SM00233">
    <property type="entry name" value="PH"/>
    <property type="match status" value="1"/>
</dbReference>
<evidence type="ECO:0000256" key="2">
    <source>
        <dbReference type="ARBA" id="ARBA00006375"/>
    </source>
</evidence>
<keyword evidence="12" id="KW-1185">Reference proteome</keyword>
<evidence type="ECO:0000256" key="6">
    <source>
        <dbReference type="PROSITE-ProRule" id="PRU00282"/>
    </source>
</evidence>
<feature type="transmembrane region" description="Helical" evidence="8">
    <location>
        <begin position="1683"/>
        <end position="1701"/>
    </location>
</feature>
<keyword evidence="5 6" id="KW-0472">Membrane</keyword>
<feature type="region of interest" description="Disordered" evidence="7">
    <location>
        <begin position="665"/>
        <end position="689"/>
    </location>
</feature>
<sequence length="1824" mass="204781">MRRWDEKQRRIQSNNGPNAARSAGAQFAAVSSSSSPSSALLPPPFQRSPTVFGDFIKTTTNLVQSQNERVINRDISPAVNKGCGPTSPSSPRPSAGVEHRSAPVPFVPGGVPSSPASACHSEFVFDLSSPSSTSPSFVPSSPMPSSSKWRLGTMPKSAVLMSKCQSFLKSSSSPINAAPSTAISKNEMAKNEIINHRTQKREEEQREGKKENRNDMEDVREENIFNFEGLFEEADDETFVEDKRESGAANGPKPEIAGEGKGWPEMAGDTTDRPEMAGKAKNGPEMAGDTRDRPEMAGEEKCRPGMEVETVYLLSLARENETLNVKCDWPFRSKECCTVRILQQKNSERKDGATQIEEGFEEDGTMATEKGEEGEGRQRECQGTEKQSHQPRSSRRAPRLHLRRDRPPPLPLFICGPTPPASSSVVPFHDPSVGGCSPSPSTSTISPPIPSNAIYSIRIGGIQLRNVPPSSAASQEKDVQLVVAIRLDRREVFRSCPVHLNRNCCVISEEFCMELPRSSVFHSLQLSLFELTEGARIQRCIGRMKLTRHELVAYGNTIQERWLPIARIRPSELTETLGAICAELSWNGQRKMLTLRVFDFTIWSLPSNNGRVNSLQRHCNDGGRLFLKCRLGFGHSAFSAMQKMRLVERRSVEPVRFDCSHFLADKLGQRPPPQREGTSPPGNSPRSSDEWTFCRSPCVTPISALSVNEHFRFNARHFKFPPPPSPAFIHHQQQKKGPKTPKGQMLFGETHLYIKLYGKPNYSEDSFCGFVHIPLETETMKPRETPHGPNWFNIRSKGETTILTQFPTFVTNNTAFCSSISKQLTTSELNSTPPSPFLPQKQAQTLQKQPCPIGFSHHRRVSVVPSNSSPAFHRHCSPGSASASSASTFATVSHTTVANARLKPLTTPSAAPLFSPFGVNELNNNDCLLYNKKNKQQPNQRHLVPFSSSSLSTSNNQQDSGEVRLKLWYDMDEVHPFVNYRPLYLNLVRSLNVDPHACSLISLIQCLPVDLENLAKPLMKIFVHSNQIRQFFRAICMDYVKSCNDVNTLFRSQSLASKVMYEMMKFVGQSYLFNSLKPLIDLIFAERKCCEIDPSKLKTGDSLDQNFRSITTYAELAFDQVVNSLHHCPKALRELFSELRGVVEQIYPNRQDVARLAVSSFLIMRFFAAAILNPKLFSLKLETPDVEVSRTLVLVSKVLQRISNCVVSAHPLTNKEQWLTPVLQRFSDRDKIAMIQFLDKISKNDAEDNSQSSELNFANNENISPASSSFCETTVLKSGYLIERRCSPVKKRSFKSLMHSKRRFVLLTEASLIWHKSAKEGTASSTSSVMSNSLTVSGDFNAGAEQQKSQIALSEVTSVGVLPDAKNAFRVSTMNTEVHFQANSEAELNEWIILIQKQQRRQLMVKNRSILNSQVQQQMCAEIDLERELHVVYTNLATHMDTLCDHNWCCRFECARSLKGHMLDDTDVDSQKLRIIEWQHLDLLKFYPMALATSCAVRGFLYPLNVVKARLQLQKQNNVYSGMRHAFVDIVRNEGMVALFRGFWVTMPQLGVSFIYSTIYEKFRNVLHVNANIQSAPVVSALAGGFSSIFTQIIFVPTDIISYLPFSFCKSVPFTTVSLRFSQHMMIYNNPAKFLGSAKNVAVLDFVRTDGKSGRLTFGLRIVRAVYHIDGIRGFYRGFFSSLMLYIPSAMVFWFTYYNFLTRLKSLRGEWKISAKSSGKNTANIRGDSENLLVLQAFSGALGGICASLFTNPLEVLRVRIQVHRTNYWETIRRLYHFEGFRVFTKGLAPRMISSGINSCLILTGYEVIKRLCVLPEFRDAIVW</sequence>
<evidence type="ECO:0000256" key="8">
    <source>
        <dbReference type="SAM" id="Phobius"/>
    </source>
</evidence>
<dbReference type="GO" id="GO:0005096">
    <property type="term" value="F:GTPase activator activity"/>
    <property type="evidence" value="ECO:0007669"/>
    <property type="project" value="UniProtKB-KW"/>
</dbReference>
<proteinExistence type="inferred from homology"/>
<comment type="caution">
    <text evidence="11">The sequence shown here is derived from an EMBL/GenBank/DDBJ whole genome shotgun (WGS) entry which is preliminary data.</text>
</comment>
<feature type="compositionally biased region" description="Low complexity" evidence="7">
    <location>
        <begin position="102"/>
        <end position="112"/>
    </location>
</feature>
<gene>
    <name evidence="11" type="ORF">niasHS_017605</name>
</gene>
<dbReference type="SMART" id="SM00323">
    <property type="entry name" value="RasGAP"/>
    <property type="match status" value="1"/>
</dbReference>
<feature type="compositionally biased region" description="Basic residues" evidence="7">
    <location>
        <begin position="392"/>
        <end position="404"/>
    </location>
</feature>
<dbReference type="InterPro" id="IPR018108">
    <property type="entry name" value="MCP_transmembrane"/>
</dbReference>
<evidence type="ECO:0000259" key="9">
    <source>
        <dbReference type="PROSITE" id="PS50003"/>
    </source>
</evidence>
<keyword evidence="3" id="KW-0343">GTPase activation</keyword>
<feature type="region of interest" description="Disordered" evidence="7">
    <location>
        <begin position="130"/>
        <end position="149"/>
    </location>
</feature>
<keyword evidence="8" id="KW-1133">Transmembrane helix</keyword>
<feature type="compositionally biased region" description="Acidic residues" evidence="7">
    <location>
        <begin position="230"/>
        <end position="239"/>
    </location>
</feature>
<dbReference type="EMBL" id="JBICCN010000373">
    <property type="protein sequence ID" value="KAL3072631.1"/>
    <property type="molecule type" value="Genomic_DNA"/>
</dbReference>
<comment type="subcellular location">
    <subcellularLocation>
        <location evidence="1">Membrane</location>
        <topology evidence="1">Multi-pass membrane protein</topology>
    </subcellularLocation>
</comment>
<feature type="repeat" description="Solcar" evidence="6">
    <location>
        <begin position="1731"/>
        <end position="1812"/>
    </location>
</feature>
<evidence type="ECO:0000256" key="7">
    <source>
        <dbReference type="SAM" id="MobiDB-lite"/>
    </source>
</evidence>
<dbReference type="SUPFAM" id="SSF48350">
    <property type="entry name" value="GTPase activation domain, GAP"/>
    <property type="match status" value="1"/>
</dbReference>
<dbReference type="SUPFAM" id="SSF103506">
    <property type="entry name" value="Mitochondrial carrier"/>
    <property type="match status" value="1"/>
</dbReference>
<dbReference type="PROSITE" id="PS50018">
    <property type="entry name" value="RAS_GTPASE_ACTIV_2"/>
    <property type="match status" value="1"/>
</dbReference>
<dbReference type="InterPro" id="IPR042164">
    <property type="entry name" value="SLC25A44"/>
</dbReference>
<feature type="compositionally biased region" description="Basic and acidic residues" evidence="7">
    <location>
        <begin position="369"/>
        <end position="388"/>
    </location>
</feature>
<dbReference type="InterPro" id="IPR011993">
    <property type="entry name" value="PH-like_dom_sf"/>
</dbReference>
<name>A0ABD2I0P0_HETSC</name>
<evidence type="ECO:0000313" key="11">
    <source>
        <dbReference type="EMBL" id="KAL3072631.1"/>
    </source>
</evidence>
<dbReference type="Pfam" id="PF00169">
    <property type="entry name" value="PH"/>
    <property type="match status" value="1"/>
</dbReference>
<dbReference type="Proteomes" id="UP001620645">
    <property type="component" value="Unassembled WGS sequence"/>
</dbReference>
<organism evidence="11 12">
    <name type="scientific">Heterodera schachtii</name>
    <name type="common">Sugarbeet cyst nematode worm</name>
    <name type="synonym">Tylenchus schachtii</name>
    <dbReference type="NCBI Taxonomy" id="97005"/>
    <lineage>
        <taxon>Eukaryota</taxon>
        <taxon>Metazoa</taxon>
        <taxon>Ecdysozoa</taxon>
        <taxon>Nematoda</taxon>
        <taxon>Chromadorea</taxon>
        <taxon>Rhabditida</taxon>
        <taxon>Tylenchina</taxon>
        <taxon>Tylenchomorpha</taxon>
        <taxon>Tylenchoidea</taxon>
        <taxon>Heteroderidae</taxon>
        <taxon>Heteroderinae</taxon>
        <taxon>Heterodera</taxon>
    </lineage>
</organism>
<feature type="compositionally biased region" description="Polar residues" evidence="7">
    <location>
        <begin position="676"/>
        <end position="686"/>
    </location>
</feature>
<dbReference type="InterPro" id="IPR001936">
    <property type="entry name" value="RasGAP_dom"/>
</dbReference>
<dbReference type="InterPro" id="IPR008936">
    <property type="entry name" value="Rho_GTPase_activation_prot"/>
</dbReference>
<protein>
    <submittedName>
        <fullName evidence="11">Uncharacterized protein</fullName>
    </submittedName>
</protein>
<evidence type="ECO:0000256" key="3">
    <source>
        <dbReference type="ARBA" id="ARBA00022468"/>
    </source>
</evidence>
<evidence type="ECO:0000256" key="4">
    <source>
        <dbReference type="ARBA" id="ARBA00022692"/>
    </source>
</evidence>
<dbReference type="PROSITE" id="PS00509">
    <property type="entry name" value="RAS_GTPASE_ACTIV_1"/>
    <property type="match status" value="1"/>
</dbReference>
<dbReference type="InterPro" id="IPR023152">
    <property type="entry name" value="RasGAP_CS"/>
</dbReference>
<reference evidence="11 12" key="1">
    <citation type="submission" date="2024-10" db="EMBL/GenBank/DDBJ databases">
        <authorList>
            <person name="Kim D."/>
        </authorList>
    </citation>
    <scope>NUCLEOTIDE SEQUENCE [LARGE SCALE GENOMIC DNA]</scope>
    <source>
        <strain evidence="11">Taebaek</strain>
    </source>
</reference>
<dbReference type="Gene3D" id="1.50.40.10">
    <property type="entry name" value="Mitochondrial carrier domain"/>
    <property type="match status" value="2"/>
</dbReference>
<feature type="region of interest" description="Disordered" evidence="7">
    <location>
        <begin position="69"/>
        <end position="112"/>
    </location>
</feature>
<dbReference type="InterPro" id="IPR023395">
    <property type="entry name" value="MCP_dom_sf"/>
</dbReference>
<feature type="domain" description="PH" evidence="9">
    <location>
        <begin position="1274"/>
        <end position="1400"/>
    </location>
</feature>
<evidence type="ECO:0000259" key="10">
    <source>
        <dbReference type="PROSITE" id="PS50018"/>
    </source>
</evidence>
<feature type="repeat" description="Solcar" evidence="6">
    <location>
        <begin position="1480"/>
        <end position="1566"/>
    </location>
</feature>
<dbReference type="Gene3D" id="2.30.29.30">
    <property type="entry name" value="Pleckstrin-homology domain (PH domain)/Phosphotyrosine-binding domain (PTB)"/>
    <property type="match status" value="1"/>
</dbReference>
<keyword evidence="4 6" id="KW-0812">Transmembrane</keyword>
<feature type="region of interest" description="Disordered" evidence="7">
    <location>
        <begin position="347"/>
        <end position="409"/>
    </location>
</feature>
<dbReference type="Pfam" id="PF00153">
    <property type="entry name" value="Mito_carr"/>
    <property type="match status" value="3"/>
</dbReference>
<dbReference type="PROSITE" id="PS50920">
    <property type="entry name" value="SOLCAR"/>
    <property type="match status" value="2"/>
</dbReference>
<dbReference type="Pfam" id="PF00616">
    <property type="entry name" value="RasGAP"/>
    <property type="match status" value="2"/>
</dbReference>
<dbReference type="PROSITE" id="PS50003">
    <property type="entry name" value="PH_DOMAIN"/>
    <property type="match status" value="1"/>
</dbReference>
<comment type="similarity">
    <text evidence="2">Belongs to the mitochondrial carrier (TC 2.A.29) family.</text>
</comment>
<feature type="compositionally biased region" description="Low complexity" evidence="7">
    <location>
        <begin position="22"/>
        <end position="39"/>
    </location>
</feature>
<feature type="compositionally biased region" description="Basic and acidic residues" evidence="7">
    <location>
        <begin position="187"/>
        <end position="223"/>
    </location>
</feature>
<feature type="compositionally biased region" description="Basic and acidic residues" evidence="7">
    <location>
        <begin position="288"/>
        <end position="303"/>
    </location>
</feature>
<evidence type="ECO:0000256" key="5">
    <source>
        <dbReference type="ARBA" id="ARBA00023136"/>
    </source>
</evidence>
<dbReference type="PANTHER" id="PTHR46314">
    <property type="entry name" value="SOLUTE CARRIER FAMILY 25 MEMBER 44"/>
    <property type="match status" value="1"/>
</dbReference>
<feature type="region of interest" description="Disordered" evidence="7">
    <location>
        <begin position="1"/>
        <end position="45"/>
    </location>
</feature>
<dbReference type="Gene3D" id="1.10.506.10">
    <property type="entry name" value="GTPase Activation - p120gap, domain 1"/>
    <property type="match status" value="2"/>
</dbReference>
<evidence type="ECO:0000313" key="12">
    <source>
        <dbReference type="Proteomes" id="UP001620645"/>
    </source>
</evidence>
<evidence type="ECO:0000256" key="1">
    <source>
        <dbReference type="ARBA" id="ARBA00004141"/>
    </source>
</evidence>
<dbReference type="CDD" id="cd05128">
    <property type="entry name" value="RasGAP_GAP1_like"/>
    <property type="match status" value="1"/>
</dbReference>
<accession>A0ABD2I0P0</accession>
<dbReference type="InterPro" id="IPR001849">
    <property type="entry name" value="PH_domain"/>
</dbReference>
<dbReference type="PANTHER" id="PTHR46314:SF4">
    <property type="entry name" value="SOLUTE CARRIER FAMILY 25 MEMBER 44"/>
    <property type="match status" value="1"/>
</dbReference>
<dbReference type="SUPFAM" id="SSF50729">
    <property type="entry name" value="PH domain-like"/>
    <property type="match status" value="1"/>
</dbReference>
<dbReference type="GO" id="GO:0016020">
    <property type="term" value="C:membrane"/>
    <property type="evidence" value="ECO:0007669"/>
    <property type="project" value="UniProtKB-SubCell"/>
</dbReference>
<feature type="compositionally biased region" description="Polar residues" evidence="7">
    <location>
        <begin position="174"/>
        <end position="184"/>
    </location>
</feature>